<comment type="subcellular location">
    <subcellularLocation>
        <location evidence="1 6">Cell membrane</location>
        <topology evidence="1 6">Multi-pass membrane protein</topology>
    </subcellularLocation>
</comment>
<evidence type="ECO:0000259" key="7">
    <source>
        <dbReference type="Pfam" id="PF02687"/>
    </source>
</evidence>
<keyword evidence="3 6" id="KW-0812">Transmembrane</keyword>
<dbReference type="InterPro" id="IPR027022">
    <property type="entry name" value="ABC_permease_BceB-typ"/>
</dbReference>
<feature type="transmembrane region" description="Helical" evidence="6">
    <location>
        <begin position="145"/>
        <end position="174"/>
    </location>
</feature>
<proteinExistence type="inferred from homology"/>
<feature type="transmembrane region" description="Helical" evidence="6">
    <location>
        <begin position="517"/>
        <end position="539"/>
    </location>
</feature>
<evidence type="ECO:0000256" key="2">
    <source>
        <dbReference type="ARBA" id="ARBA00022475"/>
    </source>
</evidence>
<keyword evidence="5 6" id="KW-0472">Membrane</keyword>
<evidence type="ECO:0000256" key="4">
    <source>
        <dbReference type="ARBA" id="ARBA00022989"/>
    </source>
</evidence>
<dbReference type="Proteomes" id="UP000030588">
    <property type="component" value="Unassembled WGS sequence"/>
</dbReference>
<accession>A0A0A6VEF6</accession>
<dbReference type="OrthoDB" id="1937696at2"/>
<evidence type="ECO:0000256" key="1">
    <source>
        <dbReference type="ARBA" id="ARBA00004651"/>
    </source>
</evidence>
<dbReference type="InterPro" id="IPR052536">
    <property type="entry name" value="ABC-4_Integral_Memb_Prot"/>
</dbReference>
<feature type="transmembrane region" description="Helical" evidence="6">
    <location>
        <begin position="226"/>
        <end position="252"/>
    </location>
</feature>
<dbReference type="STRING" id="363870.NG54_06775"/>
<reference evidence="8 10" key="1">
    <citation type="submission" date="2014-10" db="EMBL/GenBank/DDBJ databases">
        <title>Draft genome of phytase producing Bacillus ginsengihumi strain M2.11.</title>
        <authorList>
            <person name="Toymentseva A."/>
            <person name="Boulygina E.A."/>
            <person name="Kazakov S.V."/>
            <person name="Kayumov I."/>
            <person name="Suleimanova A.D."/>
            <person name="Mardanova A.M."/>
            <person name="Maria S.N."/>
            <person name="Sergey M.Y."/>
            <person name="Sharipova M.R."/>
        </authorList>
    </citation>
    <scope>NUCLEOTIDE SEQUENCE [LARGE SCALE GENOMIC DNA]</scope>
    <source>
        <strain evidence="8 10">M2.11</strain>
    </source>
</reference>
<reference evidence="9 11" key="2">
    <citation type="submission" date="2020-02" db="EMBL/GenBank/DDBJ databases">
        <authorList>
            <person name="Feng H."/>
        </authorList>
    </citation>
    <scope>NUCLEOTIDE SEQUENCE [LARGE SCALE GENOMIC DNA]</scope>
    <source>
        <strain evidence="9 11">Gsoil 114</strain>
    </source>
</reference>
<dbReference type="Pfam" id="PF02687">
    <property type="entry name" value="FtsX"/>
    <property type="match status" value="1"/>
</dbReference>
<feature type="transmembrane region" description="Helical" evidence="6">
    <location>
        <begin position="21"/>
        <end position="42"/>
    </location>
</feature>
<feature type="transmembrane region" description="Helical" evidence="6">
    <location>
        <begin position="607"/>
        <end position="625"/>
    </location>
</feature>
<feature type="transmembrane region" description="Helical" evidence="6">
    <location>
        <begin position="573"/>
        <end position="595"/>
    </location>
</feature>
<dbReference type="EMBL" id="JRUN01000015">
    <property type="protein sequence ID" value="KHD85843.1"/>
    <property type="molecule type" value="Genomic_DNA"/>
</dbReference>
<dbReference type="RefSeq" id="WP_025729513.1">
    <property type="nucleotide sequence ID" value="NZ_JAAIWK010000029.1"/>
</dbReference>
<keyword evidence="4 6" id="KW-1133">Transmembrane helix</keyword>
<evidence type="ECO:0000313" key="10">
    <source>
        <dbReference type="Proteomes" id="UP000030588"/>
    </source>
</evidence>
<feature type="transmembrane region" description="Helical" evidence="6">
    <location>
        <begin position="62"/>
        <end position="80"/>
    </location>
</feature>
<keyword evidence="2 6" id="KW-1003">Cell membrane</keyword>
<sequence>MSFRQFVFRNVIRNKRTYSAYFLSSSFSVLIFFVYALFIFHPDIKKGVTAATAVQLMTAAEVIMYVFSFLFVFYSVSTFLKTRKREFGILIMHGMTRGQLVRMVFLENMIIGIGAIILGIMMGIITGKLFLMIGSNMLGIKSLPFYLSPKALCLTIIAFFVLFFCISLFTTILVQVNKLIDLFQSGEKPKKAPKVSIILSLLSAILLFVSYYLAATTTLKTILFRILPVIGMTIIGTYFFYTQLSVFIIKLLQKNRLIFWKKTNIVTISSLAYRLKDNANMFFMVTIVSTVAFCAIGTLASSNAVNREIKTDYPATVSYIAQDHNPIHEQHLREIKEEFNKRNLSYKSTNVAIKVVKVHDNSQEKPKLQIDQFPVISFSSYKKMSKLAGFDVDEKALVGNEARLMLASHLKIDLKPQSYTIQQGNITLDHLQSTKNIVFPYEMILSEGLVVSDELFRKLKPVKTEMYTGFYTKSLPETAGMASNLVEKGMAFPNEKNTYSMIVSGTLYANQMSMYKMMLFVALLVGLVFFVAAGSFLYFRLYSDLEYDTRQYLTIKKIGLTDRELNSIVTRQMALLFFVPIVVAFVHSIFAFIALQTFYTVSIVRETVIVLACFFIAQLLYFFIIRSRYLRNLKKSLI</sequence>
<comment type="caution">
    <text evidence="8">The sequence shown here is derived from an EMBL/GenBank/DDBJ whole genome shotgun (WGS) entry which is preliminary data.</text>
</comment>
<dbReference type="GO" id="GO:0005886">
    <property type="term" value="C:plasma membrane"/>
    <property type="evidence" value="ECO:0007669"/>
    <property type="project" value="UniProtKB-SubCell"/>
</dbReference>
<dbReference type="AlphaFoldDB" id="A0A0A6VEF6"/>
<evidence type="ECO:0000313" key="8">
    <source>
        <dbReference type="EMBL" id="KHD85843.1"/>
    </source>
</evidence>
<dbReference type="PANTHER" id="PTHR46795:SF2">
    <property type="entry name" value="ABC TRANSPORTER, PERMEASE PROTEIN"/>
    <property type="match status" value="1"/>
</dbReference>
<feature type="transmembrane region" description="Helical" evidence="6">
    <location>
        <begin position="195"/>
        <end position="214"/>
    </location>
</feature>
<dbReference type="Proteomes" id="UP000476934">
    <property type="component" value="Unassembled WGS sequence"/>
</dbReference>
<evidence type="ECO:0000256" key="6">
    <source>
        <dbReference type="PIRNR" id="PIRNR018968"/>
    </source>
</evidence>
<feature type="transmembrane region" description="Helical" evidence="6">
    <location>
        <begin position="281"/>
        <end position="300"/>
    </location>
</feature>
<keyword evidence="6" id="KW-0813">Transport</keyword>
<dbReference type="PIRSF" id="PIRSF018968">
    <property type="entry name" value="ABC_permease_BceB"/>
    <property type="match status" value="1"/>
</dbReference>
<dbReference type="InterPro" id="IPR003838">
    <property type="entry name" value="ABC3_permease_C"/>
</dbReference>
<dbReference type="EMBL" id="JAAIWK010000029">
    <property type="protein sequence ID" value="NEY21247.1"/>
    <property type="molecule type" value="Genomic_DNA"/>
</dbReference>
<comment type="similarity">
    <text evidence="6">Belongs to the ABC-4 integral membrane protein family.</text>
</comment>
<dbReference type="GO" id="GO:0055085">
    <property type="term" value="P:transmembrane transport"/>
    <property type="evidence" value="ECO:0007669"/>
    <property type="project" value="UniProtKB-UniRule"/>
</dbReference>
<keyword evidence="11" id="KW-1185">Reference proteome</keyword>
<protein>
    <submittedName>
        <fullName evidence="9">ABC transporter permease</fullName>
    </submittedName>
</protein>
<reference evidence="9 11" key="3">
    <citation type="submission" date="2020-03" db="EMBL/GenBank/DDBJ databases">
        <title>Bacillus aquiflavi sp. nov., isolated from yellow water of strong flavor Chinese baijiu in Yibin region of China.</title>
        <authorList>
            <person name="Xie J."/>
        </authorList>
    </citation>
    <scope>NUCLEOTIDE SEQUENCE [LARGE SCALE GENOMIC DNA]</scope>
    <source>
        <strain evidence="9 11">Gsoil 114</strain>
    </source>
</reference>
<gene>
    <name evidence="9" type="ORF">G4D61_14965</name>
    <name evidence="8" type="ORF">NG54_06775</name>
</gene>
<organism evidence="8 10">
    <name type="scientific">Heyndrickxia ginsengihumi</name>
    <dbReference type="NCBI Taxonomy" id="363870"/>
    <lineage>
        <taxon>Bacteria</taxon>
        <taxon>Bacillati</taxon>
        <taxon>Bacillota</taxon>
        <taxon>Bacilli</taxon>
        <taxon>Bacillales</taxon>
        <taxon>Bacillaceae</taxon>
        <taxon>Heyndrickxia</taxon>
    </lineage>
</organism>
<feature type="domain" description="ABC3 transporter permease C-terminal" evidence="7">
    <location>
        <begin position="62"/>
        <end position="172"/>
    </location>
</feature>
<feature type="transmembrane region" description="Helical" evidence="6">
    <location>
        <begin position="100"/>
        <end position="125"/>
    </location>
</feature>
<evidence type="ECO:0000256" key="3">
    <source>
        <dbReference type="ARBA" id="ARBA00022692"/>
    </source>
</evidence>
<evidence type="ECO:0000313" key="11">
    <source>
        <dbReference type="Proteomes" id="UP000476934"/>
    </source>
</evidence>
<evidence type="ECO:0000256" key="5">
    <source>
        <dbReference type="ARBA" id="ARBA00023136"/>
    </source>
</evidence>
<name>A0A0A6VEF6_9BACI</name>
<dbReference type="PANTHER" id="PTHR46795">
    <property type="entry name" value="ABC TRANSPORTER PERMEASE-RELATED-RELATED"/>
    <property type="match status" value="1"/>
</dbReference>
<evidence type="ECO:0000313" key="9">
    <source>
        <dbReference type="EMBL" id="NEY21247.1"/>
    </source>
</evidence>